<dbReference type="GO" id="GO:0000139">
    <property type="term" value="C:Golgi membrane"/>
    <property type="evidence" value="ECO:0007669"/>
    <property type="project" value="UniProtKB-SubCell"/>
</dbReference>
<feature type="transmembrane region" description="Helical" evidence="9">
    <location>
        <begin position="399"/>
        <end position="422"/>
    </location>
</feature>
<feature type="transmembrane region" description="Helical" evidence="9">
    <location>
        <begin position="340"/>
        <end position="358"/>
    </location>
</feature>
<evidence type="ECO:0000256" key="2">
    <source>
        <dbReference type="ARBA" id="ARBA00004653"/>
    </source>
</evidence>
<dbReference type="EMBL" id="DF237664">
    <property type="protein sequence ID" value="GAQ91025.1"/>
    <property type="molecule type" value="Genomic_DNA"/>
</dbReference>
<sequence length="600" mass="68207">MGSHPSSWLVLLLLIAASVCEGADGASVPRRSLLGSQKHHYAYRQDVPLYANKVGPFHNPSVSYQYYYLPFCKPSEGIEQKLEDLGEVLEGDRMTSTEYDLPFRVDKEHEKLCSKTLTVEEVQKFRQAISDDFYFQMFYDDLPIWGFIGKIAKEATGAMSYLLYRHVHFDIHYNKDKVVEINVSTDPLQTVDISDDEPVEVDFSFSAKWYTSETPFKRRMDKYLRYSFLPQHLDIHWFSIVNSCVTVLLLTGFLATILMRVLKNDFTKYAQEEAAAGEQDEVGWKYIHADVFRFPPYPSLFCAIIGAGTQLLALVFCIFMLALVGVFYPYNRGGLYTASILLYALTAGISGYVSAGFYKQMGGTKWAQNLLMAGALFTLPLFLTFCFNNSVAWANQTTAALPFGTIVIILLIWGVITAFTVVGGIAGKNYSSADFDAPCHTSKLPREIPALPWYRHVVPQTIMAGFLPFSAIYIELYYIFASVWGHKIYTIYSILFIVFCILIIVTAFITIGLTYFQLTAEDHGWWWRSLFCGGSAAFFIYAYCFYYYYGHSDMTGFMQTSFYFGYMSIICYGSFLLLGAVGFRAALLFVRHIYKAIKCE</sequence>
<feature type="transmembrane region" description="Helical" evidence="9">
    <location>
        <begin position="525"/>
        <end position="549"/>
    </location>
</feature>
<feature type="transmembrane region" description="Helical" evidence="9">
    <location>
        <begin position="561"/>
        <end position="590"/>
    </location>
</feature>
<evidence type="ECO:0000313" key="10">
    <source>
        <dbReference type="EMBL" id="GAQ91025.1"/>
    </source>
</evidence>
<feature type="chain" id="PRO_5011831997" description="Transmembrane 9 superfamily member" evidence="9">
    <location>
        <begin position="23"/>
        <end position="600"/>
    </location>
</feature>
<dbReference type="PANTHER" id="PTHR10766">
    <property type="entry name" value="TRANSMEMBRANE 9 SUPERFAMILY PROTEIN"/>
    <property type="match status" value="1"/>
</dbReference>
<feature type="transmembrane region" description="Helical" evidence="9">
    <location>
        <begin position="300"/>
        <end position="328"/>
    </location>
</feature>
<dbReference type="Pfam" id="PF02990">
    <property type="entry name" value="EMP70"/>
    <property type="match status" value="1"/>
</dbReference>
<feature type="transmembrane region" description="Helical" evidence="9">
    <location>
        <begin position="235"/>
        <end position="258"/>
    </location>
</feature>
<reference evidence="10 11" key="1">
    <citation type="journal article" date="2014" name="Nat. Commun.">
        <title>Klebsormidium flaccidum genome reveals primary factors for plant terrestrial adaptation.</title>
        <authorList>
            <person name="Hori K."/>
            <person name="Maruyama F."/>
            <person name="Fujisawa T."/>
            <person name="Togashi T."/>
            <person name="Yamamoto N."/>
            <person name="Seo M."/>
            <person name="Sato S."/>
            <person name="Yamada T."/>
            <person name="Mori H."/>
            <person name="Tajima N."/>
            <person name="Moriyama T."/>
            <person name="Ikeuchi M."/>
            <person name="Watanabe M."/>
            <person name="Wada H."/>
            <person name="Kobayashi K."/>
            <person name="Saito M."/>
            <person name="Masuda T."/>
            <person name="Sasaki-Sekimoto Y."/>
            <person name="Mashiguchi K."/>
            <person name="Awai K."/>
            <person name="Shimojima M."/>
            <person name="Masuda S."/>
            <person name="Iwai M."/>
            <person name="Nobusawa T."/>
            <person name="Narise T."/>
            <person name="Kondo S."/>
            <person name="Saito H."/>
            <person name="Sato R."/>
            <person name="Murakawa M."/>
            <person name="Ihara Y."/>
            <person name="Oshima-Yamada Y."/>
            <person name="Ohtaka K."/>
            <person name="Satoh M."/>
            <person name="Sonobe K."/>
            <person name="Ishii M."/>
            <person name="Ohtani R."/>
            <person name="Kanamori-Sato M."/>
            <person name="Honoki R."/>
            <person name="Miyazaki D."/>
            <person name="Mochizuki H."/>
            <person name="Umetsu J."/>
            <person name="Higashi K."/>
            <person name="Shibata D."/>
            <person name="Kamiya Y."/>
            <person name="Sato N."/>
            <person name="Nakamura Y."/>
            <person name="Tabata S."/>
            <person name="Ida S."/>
            <person name="Kurokawa K."/>
            <person name="Ohta H."/>
        </authorList>
    </citation>
    <scope>NUCLEOTIDE SEQUENCE [LARGE SCALE GENOMIC DNA]</scope>
    <source>
        <strain evidence="10 11">NIES-2285</strain>
    </source>
</reference>
<evidence type="ECO:0000313" key="11">
    <source>
        <dbReference type="Proteomes" id="UP000054558"/>
    </source>
</evidence>
<keyword evidence="6" id="KW-0967">Endosome</keyword>
<accession>A0A1Y1IJF4</accession>
<proteinExistence type="inferred from homology"/>
<dbReference type="OrthoDB" id="1666796at2759"/>
<feature type="transmembrane region" description="Helical" evidence="9">
    <location>
        <begin position="491"/>
        <end position="513"/>
    </location>
</feature>
<organism evidence="10 11">
    <name type="scientific">Klebsormidium nitens</name>
    <name type="common">Green alga</name>
    <name type="synonym">Ulothrix nitens</name>
    <dbReference type="NCBI Taxonomy" id="105231"/>
    <lineage>
        <taxon>Eukaryota</taxon>
        <taxon>Viridiplantae</taxon>
        <taxon>Streptophyta</taxon>
        <taxon>Klebsormidiophyceae</taxon>
        <taxon>Klebsormidiales</taxon>
        <taxon>Klebsormidiaceae</taxon>
        <taxon>Klebsormidium</taxon>
    </lineage>
</organism>
<feature type="transmembrane region" description="Helical" evidence="9">
    <location>
        <begin position="462"/>
        <end position="485"/>
    </location>
</feature>
<dbReference type="OMA" id="ANSVAWY"/>
<dbReference type="GO" id="GO:0010008">
    <property type="term" value="C:endosome membrane"/>
    <property type="evidence" value="ECO:0007669"/>
    <property type="project" value="UniProtKB-SubCell"/>
</dbReference>
<gene>
    <name evidence="10" type="ORF">KFL_007150030</name>
</gene>
<comment type="similarity">
    <text evidence="3 9">Belongs to the nonaspanin (TM9SF) (TC 9.A.2) family.</text>
</comment>
<evidence type="ECO:0000256" key="8">
    <source>
        <dbReference type="ARBA" id="ARBA00023136"/>
    </source>
</evidence>
<comment type="subcellular location">
    <subcellularLocation>
        <location evidence="1">Endosome membrane</location>
        <topology evidence="1">Multi-pass membrane protein</topology>
    </subcellularLocation>
    <subcellularLocation>
        <location evidence="2">Golgi apparatus membrane</location>
        <topology evidence="2">Multi-pass membrane protein</topology>
    </subcellularLocation>
</comment>
<keyword evidence="5 9" id="KW-0732">Signal</keyword>
<evidence type="ECO:0000256" key="7">
    <source>
        <dbReference type="ARBA" id="ARBA00022989"/>
    </source>
</evidence>
<dbReference type="PANTHER" id="PTHR10766:SF168">
    <property type="entry name" value="TRANSMEMBRANE 9 SUPERFAMILY MEMBER"/>
    <property type="match status" value="1"/>
</dbReference>
<protein>
    <recommendedName>
        <fullName evidence="9">Transmembrane 9 superfamily member</fullName>
    </recommendedName>
</protein>
<dbReference type="GO" id="GO:0072657">
    <property type="term" value="P:protein localization to membrane"/>
    <property type="evidence" value="ECO:0000318"/>
    <property type="project" value="GO_Central"/>
</dbReference>
<evidence type="ECO:0000256" key="9">
    <source>
        <dbReference type="RuleBase" id="RU363079"/>
    </source>
</evidence>
<dbReference type="GO" id="GO:0016020">
    <property type="term" value="C:membrane"/>
    <property type="evidence" value="ECO:0000318"/>
    <property type="project" value="GO_Central"/>
</dbReference>
<keyword evidence="7 9" id="KW-1133">Transmembrane helix</keyword>
<dbReference type="Proteomes" id="UP000054558">
    <property type="component" value="Unassembled WGS sequence"/>
</dbReference>
<feature type="transmembrane region" description="Helical" evidence="9">
    <location>
        <begin position="370"/>
        <end position="393"/>
    </location>
</feature>
<dbReference type="AlphaFoldDB" id="A0A1Y1IJF4"/>
<keyword evidence="4 9" id="KW-0812">Transmembrane</keyword>
<evidence type="ECO:0000256" key="5">
    <source>
        <dbReference type="ARBA" id="ARBA00022729"/>
    </source>
</evidence>
<evidence type="ECO:0000256" key="6">
    <source>
        <dbReference type="ARBA" id="ARBA00022753"/>
    </source>
</evidence>
<keyword evidence="8 9" id="KW-0472">Membrane</keyword>
<evidence type="ECO:0000256" key="1">
    <source>
        <dbReference type="ARBA" id="ARBA00004337"/>
    </source>
</evidence>
<dbReference type="InterPro" id="IPR004240">
    <property type="entry name" value="EMP70"/>
</dbReference>
<evidence type="ECO:0000256" key="4">
    <source>
        <dbReference type="ARBA" id="ARBA00022692"/>
    </source>
</evidence>
<name>A0A1Y1IJF4_KLENI</name>
<keyword evidence="11" id="KW-1185">Reference proteome</keyword>
<evidence type="ECO:0000256" key="3">
    <source>
        <dbReference type="ARBA" id="ARBA00005227"/>
    </source>
</evidence>
<feature type="signal peptide" evidence="9">
    <location>
        <begin position="1"/>
        <end position="22"/>
    </location>
</feature>